<dbReference type="EMBL" id="KN428099">
    <property type="protein sequence ID" value="KHG24242.1"/>
    <property type="molecule type" value="Genomic_DNA"/>
</dbReference>
<sequence length="93" mass="10310">MKLPLPLPLPLPLGLQISAIDNSLVKELFRFLLHPESVSLFVLVEWKHLNLMVLSTYSSNSSASEDLAFDLSISAFLGDNIYNFGELLAHPIS</sequence>
<protein>
    <submittedName>
        <fullName evidence="3">26S proteasome regulatory subunit RPN9</fullName>
    </submittedName>
</protein>
<name>A0A0B0PH46_GOSAR</name>
<keyword evidence="4" id="KW-1185">Reference proteome</keyword>
<dbReference type="AlphaFoldDB" id="A0A0B0PH46"/>
<accession>A0A0B0PH46</accession>
<dbReference type="Pfam" id="PF22037">
    <property type="entry name" value="PSD13_N"/>
    <property type="match status" value="1"/>
</dbReference>
<keyword evidence="1 3" id="KW-0647">Proteasome</keyword>
<proteinExistence type="predicted"/>
<evidence type="ECO:0000313" key="3">
    <source>
        <dbReference type="EMBL" id="KHG24242.1"/>
    </source>
</evidence>
<dbReference type="GO" id="GO:0005198">
    <property type="term" value="F:structural molecule activity"/>
    <property type="evidence" value="ECO:0007669"/>
    <property type="project" value="TreeGrafter"/>
</dbReference>
<dbReference type="GO" id="GO:0008541">
    <property type="term" value="C:proteasome regulatory particle, lid subcomplex"/>
    <property type="evidence" value="ECO:0007669"/>
    <property type="project" value="TreeGrafter"/>
</dbReference>
<dbReference type="InterPro" id="IPR035298">
    <property type="entry name" value="PSMD13"/>
</dbReference>
<organism evidence="3 4">
    <name type="scientific">Gossypium arboreum</name>
    <name type="common">Tree cotton</name>
    <name type="synonym">Gossypium nanking</name>
    <dbReference type="NCBI Taxonomy" id="29729"/>
    <lineage>
        <taxon>Eukaryota</taxon>
        <taxon>Viridiplantae</taxon>
        <taxon>Streptophyta</taxon>
        <taxon>Embryophyta</taxon>
        <taxon>Tracheophyta</taxon>
        <taxon>Spermatophyta</taxon>
        <taxon>Magnoliopsida</taxon>
        <taxon>eudicotyledons</taxon>
        <taxon>Gunneridae</taxon>
        <taxon>Pentapetalae</taxon>
        <taxon>rosids</taxon>
        <taxon>malvids</taxon>
        <taxon>Malvales</taxon>
        <taxon>Malvaceae</taxon>
        <taxon>Malvoideae</taxon>
        <taxon>Gossypium</taxon>
    </lineage>
</organism>
<dbReference type="GO" id="GO:0005829">
    <property type="term" value="C:cytosol"/>
    <property type="evidence" value="ECO:0007669"/>
    <property type="project" value="TreeGrafter"/>
</dbReference>
<dbReference type="PANTHER" id="PTHR10539">
    <property type="entry name" value="26S PROTEASOME NON-ATPASE REGULATORY SUBUNIT 13"/>
    <property type="match status" value="1"/>
</dbReference>
<dbReference type="Proteomes" id="UP000032142">
    <property type="component" value="Unassembled WGS sequence"/>
</dbReference>
<gene>
    <name evidence="3" type="ORF">F383_31551</name>
</gene>
<reference evidence="4" key="1">
    <citation type="submission" date="2014-09" db="EMBL/GenBank/DDBJ databases">
        <authorList>
            <person name="Mudge J."/>
            <person name="Ramaraj T."/>
            <person name="Lindquist I.E."/>
            <person name="Bharti A.K."/>
            <person name="Sundararajan A."/>
            <person name="Cameron C.T."/>
            <person name="Woodward J.E."/>
            <person name="May G.D."/>
            <person name="Brubaker C."/>
            <person name="Broadhvest J."/>
            <person name="Wilkins T.A."/>
        </authorList>
    </citation>
    <scope>NUCLEOTIDE SEQUENCE</scope>
    <source>
        <strain evidence="4">cv. AKA8401</strain>
    </source>
</reference>
<dbReference type="GO" id="GO:0006511">
    <property type="term" value="P:ubiquitin-dependent protein catabolic process"/>
    <property type="evidence" value="ECO:0007669"/>
    <property type="project" value="TreeGrafter"/>
</dbReference>
<evidence type="ECO:0000256" key="1">
    <source>
        <dbReference type="ARBA" id="ARBA00022942"/>
    </source>
</evidence>
<dbReference type="InterPro" id="IPR054179">
    <property type="entry name" value="PSD13_N"/>
</dbReference>
<dbReference type="GO" id="GO:0005634">
    <property type="term" value="C:nucleus"/>
    <property type="evidence" value="ECO:0007669"/>
    <property type="project" value="TreeGrafter"/>
</dbReference>
<feature type="domain" description="PSD13 N-terminal" evidence="2">
    <location>
        <begin position="54"/>
        <end position="92"/>
    </location>
</feature>
<evidence type="ECO:0000259" key="2">
    <source>
        <dbReference type="Pfam" id="PF22037"/>
    </source>
</evidence>
<evidence type="ECO:0000313" key="4">
    <source>
        <dbReference type="Proteomes" id="UP000032142"/>
    </source>
</evidence>
<dbReference type="PANTHER" id="PTHR10539:SF0">
    <property type="entry name" value="26S PROTEASOME NON-ATPASE REGULATORY SUBUNIT 13"/>
    <property type="match status" value="1"/>
</dbReference>